<dbReference type="PIRSF" id="PIRSF016636">
    <property type="entry name" value="AlgI_DltB"/>
    <property type="match status" value="1"/>
</dbReference>
<dbReference type="RefSeq" id="WP_320325105.1">
    <property type="nucleotide sequence ID" value="NZ_JALBUS010000003.1"/>
</dbReference>
<protein>
    <submittedName>
        <fullName evidence="9">MBOAT family protein</fullName>
    </submittedName>
</protein>
<keyword evidence="3 7" id="KW-1003">Cell membrane</keyword>
<dbReference type="PIRSF" id="PIRSF500217">
    <property type="entry name" value="AlgI"/>
    <property type="match status" value="1"/>
</dbReference>
<feature type="transmembrane region" description="Helical" evidence="8">
    <location>
        <begin position="332"/>
        <end position="350"/>
    </location>
</feature>
<evidence type="ECO:0000313" key="10">
    <source>
        <dbReference type="Proteomes" id="UP001285244"/>
    </source>
</evidence>
<dbReference type="Pfam" id="PF03062">
    <property type="entry name" value="MBOAT"/>
    <property type="match status" value="1"/>
</dbReference>
<feature type="transmembrane region" description="Helical" evidence="8">
    <location>
        <begin position="6"/>
        <end position="23"/>
    </location>
</feature>
<dbReference type="EMBL" id="JALBUS010000003">
    <property type="protein sequence ID" value="MDX8416787.1"/>
    <property type="molecule type" value="Genomic_DNA"/>
</dbReference>
<evidence type="ECO:0000256" key="7">
    <source>
        <dbReference type="PIRNR" id="PIRNR016636"/>
    </source>
</evidence>
<gene>
    <name evidence="9" type="ORF">MOZ64_02860</name>
</gene>
<comment type="subcellular location">
    <subcellularLocation>
        <location evidence="1">Cell membrane</location>
        <topology evidence="1">Multi-pass membrane protein</topology>
    </subcellularLocation>
</comment>
<name>A0ABU4WMT1_9FIRM</name>
<evidence type="ECO:0000256" key="8">
    <source>
        <dbReference type="SAM" id="Phobius"/>
    </source>
</evidence>
<keyword evidence="4 8" id="KW-0812">Transmembrane</keyword>
<evidence type="ECO:0000313" key="9">
    <source>
        <dbReference type="EMBL" id="MDX8416787.1"/>
    </source>
</evidence>
<dbReference type="Proteomes" id="UP001285244">
    <property type="component" value="Unassembled WGS sequence"/>
</dbReference>
<dbReference type="PANTHER" id="PTHR13285">
    <property type="entry name" value="ACYLTRANSFERASE"/>
    <property type="match status" value="1"/>
</dbReference>
<proteinExistence type="inferred from homology"/>
<reference evidence="9 10" key="1">
    <citation type="submission" date="2022-03" db="EMBL/GenBank/DDBJ databases">
        <title>Novel taxa within the pig intestine.</title>
        <authorList>
            <person name="Wylensek D."/>
            <person name="Bishof K."/>
            <person name="Afrizal A."/>
            <person name="Clavel T."/>
        </authorList>
    </citation>
    <scope>NUCLEOTIDE SEQUENCE [LARGE SCALE GENOMIC DNA]</scope>
    <source>
        <strain evidence="9 10">Cla-KB-P134</strain>
    </source>
</reference>
<keyword evidence="10" id="KW-1185">Reference proteome</keyword>
<dbReference type="PANTHER" id="PTHR13285:SF18">
    <property type="entry name" value="PROTEIN-CYSTEINE N-PALMITOYLTRANSFERASE RASP"/>
    <property type="match status" value="1"/>
</dbReference>
<feature type="transmembrane region" description="Helical" evidence="8">
    <location>
        <begin position="379"/>
        <end position="399"/>
    </location>
</feature>
<keyword evidence="5 8" id="KW-1133">Transmembrane helix</keyword>
<dbReference type="InterPro" id="IPR024194">
    <property type="entry name" value="Ac/AlaTfrase_AlgI/DltB"/>
</dbReference>
<feature type="transmembrane region" description="Helical" evidence="8">
    <location>
        <begin position="357"/>
        <end position="373"/>
    </location>
</feature>
<evidence type="ECO:0000256" key="3">
    <source>
        <dbReference type="ARBA" id="ARBA00022475"/>
    </source>
</evidence>
<evidence type="ECO:0000256" key="1">
    <source>
        <dbReference type="ARBA" id="ARBA00004651"/>
    </source>
</evidence>
<accession>A0ABU4WMT1</accession>
<evidence type="ECO:0000256" key="4">
    <source>
        <dbReference type="ARBA" id="ARBA00022692"/>
    </source>
</evidence>
<dbReference type="InterPro" id="IPR028362">
    <property type="entry name" value="AlgI"/>
</dbReference>
<sequence>MGFQTLFFIFGFFPLVFISQYFFKDIKKRNIGLVIFSLIFYGWANLSHIGVLLLSIAWNYLTGLVMERSEKKKTIVTSGIVVDLLVLMAFKYSHFFFGIQPTSIPIGLSFFTFSEISYLMDVYAKRCPASHDLLNYTLYVSYFGKISMGPIVDYHQMVDACKDRSIQWSNIGKGSILFLKGLVKKVVLADSLALAFHSLQTTSSFFGAWLLTFTYTLQIYFDFSGYSDMAIGLSEMLGFHFEPNFRHPYMASSIQDFWRRWHISLSTWFRDYLYIPLGGNRSHYIRNIGIVWFCTGLWHGANWTFIVWGLYYGSLLLLEHYYLKPVLKNHPLGSHIYTFVLVMIGWVFFFSTDLSQAFHILTLMIPFGHVPWITGMDAFIFHSHWVVYVASIFFMLPFWDHVEHVCIHRYNTWWMVGLYGLSFLLCICMMVGSTYQTFLYAAF</sequence>
<dbReference type="InterPro" id="IPR004299">
    <property type="entry name" value="MBOAT_fam"/>
</dbReference>
<dbReference type="InterPro" id="IPR051085">
    <property type="entry name" value="MB_O-acyltransferase"/>
</dbReference>
<keyword evidence="7" id="KW-0012">Acyltransferase</keyword>
<keyword evidence="6 7" id="KW-0472">Membrane</keyword>
<evidence type="ECO:0000256" key="2">
    <source>
        <dbReference type="ARBA" id="ARBA00010323"/>
    </source>
</evidence>
<comment type="caution">
    <text evidence="9">The sequence shown here is derived from an EMBL/GenBank/DDBJ whole genome shotgun (WGS) entry which is preliminary data.</text>
</comment>
<feature type="transmembrane region" description="Helical" evidence="8">
    <location>
        <begin position="411"/>
        <end position="435"/>
    </location>
</feature>
<organism evidence="9 10">
    <name type="scientific">Absicoccus intestinalis</name>
    <dbReference type="NCBI Taxonomy" id="2926319"/>
    <lineage>
        <taxon>Bacteria</taxon>
        <taxon>Bacillati</taxon>
        <taxon>Bacillota</taxon>
        <taxon>Erysipelotrichia</taxon>
        <taxon>Erysipelotrichales</taxon>
        <taxon>Erysipelotrichaceae</taxon>
        <taxon>Absicoccus</taxon>
    </lineage>
</organism>
<evidence type="ECO:0000256" key="6">
    <source>
        <dbReference type="ARBA" id="ARBA00023136"/>
    </source>
</evidence>
<keyword evidence="7" id="KW-0808">Transferase</keyword>
<comment type="similarity">
    <text evidence="2 7">Belongs to the membrane-bound acyltransferase family.</text>
</comment>
<feature type="transmembrane region" description="Helical" evidence="8">
    <location>
        <begin position="35"/>
        <end position="61"/>
    </location>
</feature>
<feature type="transmembrane region" description="Helical" evidence="8">
    <location>
        <begin position="290"/>
        <end position="312"/>
    </location>
</feature>
<evidence type="ECO:0000256" key="5">
    <source>
        <dbReference type="ARBA" id="ARBA00022989"/>
    </source>
</evidence>